<evidence type="ECO:0000313" key="2">
    <source>
        <dbReference type="EMBL" id="KAK9764113.1"/>
    </source>
</evidence>
<dbReference type="InterPro" id="IPR004274">
    <property type="entry name" value="FCP1_dom"/>
</dbReference>
<dbReference type="PANTHER" id="PTHR12210">
    <property type="entry name" value="DULLARD PROTEIN PHOSPHATASE"/>
    <property type="match status" value="1"/>
</dbReference>
<accession>A0ABR2WRE9</accession>
<organism evidence="2 3">
    <name type="scientific">Basidiobolus ranarum</name>
    <dbReference type="NCBI Taxonomy" id="34480"/>
    <lineage>
        <taxon>Eukaryota</taxon>
        <taxon>Fungi</taxon>
        <taxon>Fungi incertae sedis</taxon>
        <taxon>Zoopagomycota</taxon>
        <taxon>Entomophthoromycotina</taxon>
        <taxon>Basidiobolomycetes</taxon>
        <taxon>Basidiobolales</taxon>
        <taxon>Basidiobolaceae</taxon>
        <taxon>Basidiobolus</taxon>
    </lineage>
</organism>
<keyword evidence="2" id="KW-0378">Hydrolase</keyword>
<evidence type="ECO:0000259" key="1">
    <source>
        <dbReference type="PROSITE" id="PS50969"/>
    </source>
</evidence>
<dbReference type="NCBIfam" id="TIGR02251">
    <property type="entry name" value="HIF-SF_euk"/>
    <property type="match status" value="1"/>
</dbReference>
<dbReference type="Proteomes" id="UP001479436">
    <property type="component" value="Unassembled WGS sequence"/>
</dbReference>
<dbReference type="InterPro" id="IPR011948">
    <property type="entry name" value="Dullard_phosphatase"/>
</dbReference>
<name>A0ABR2WRE9_9FUNG</name>
<dbReference type="PROSITE" id="PS50969">
    <property type="entry name" value="FCP1"/>
    <property type="match status" value="1"/>
</dbReference>
<dbReference type="InterPro" id="IPR050365">
    <property type="entry name" value="TIM50"/>
</dbReference>
<reference evidence="2 3" key="1">
    <citation type="submission" date="2023-04" db="EMBL/GenBank/DDBJ databases">
        <title>Genome of Basidiobolus ranarum AG-B5.</title>
        <authorList>
            <person name="Stajich J.E."/>
            <person name="Carter-House D."/>
            <person name="Gryganskyi A."/>
        </authorList>
    </citation>
    <scope>NUCLEOTIDE SEQUENCE [LARGE SCALE GENOMIC DNA]</scope>
    <source>
        <strain evidence="2 3">AG-B5</strain>
    </source>
</reference>
<dbReference type="EMBL" id="JASJQH010000490">
    <property type="protein sequence ID" value="KAK9764113.1"/>
    <property type="molecule type" value="Genomic_DNA"/>
</dbReference>
<protein>
    <submittedName>
        <fullName evidence="2">Nuclear envelope morphology protein 1</fullName>
        <ecNumber evidence="2">3.1.3.16</ecNumber>
    </submittedName>
</protein>
<keyword evidence="3" id="KW-1185">Reference proteome</keyword>
<proteinExistence type="predicted"/>
<dbReference type="CDD" id="cd07521">
    <property type="entry name" value="HAD_FCP1-like"/>
    <property type="match status" value="1"/>
</dbReference>
<dbReference type="SUPFAM" id="SSF56784">
    <property type="entry name" value="HAD-like"/>
    <property type="match status" value="1"/>
</dbReference>
<dbReference type="InterPro" id="IPR036412">
    <property type="entry name" value="HAD-like_sf"/>
</dbReference>
<gene>
    <name evidence="2" type="primary">NEM1_4</name>
    <name evidence="2" type="ORF">K7432_008653</name>
</gene>
<evidence type="ECO:0000313" key="3">
    <source>
        <dbReference type="Proteomes" id="UP001479436"/>
    </source>
</evidence>
<comment type="caution">
    <text evidence="2">The sequence shown here is derived from an EMBL/GenBank/DDBJ whole genome shotgun (WGS) entry which is preliminary data.</text>
</comment>
<dbReference type="SMART" id="SM00577">
    <property type="entry name" value="CPDc"/>
    <property type="match status" value="1"/>
</dbReference>
<feature type="domain" description="FCP1 homology" evidence="1">
    <location>
        <begin position="86"/>
        <end position="257"/>
    </location>
</feature>
<dbReference type="GO" id="GO:0004722">
    <property type="term" value="F:protein serine/threonine phosphatase activity"/>
    <property type="evidence" value="ECO:0007669"/>
    <property type="project" value="UniProtKB-EC"/>
</dbReference>
<sequence length="280" mass="31740">MELHTLQAPTLNLIPMEAGLLHTDRLTSSSPNSSMLGLLATVVHSLQTSEIFSAFTSVMDHCQGVWSQTWTKGLTVECAASTTITEKTKRKVLVLDMDETLIHSKLTLDEGSPNAPFQINIPYGEKDCIYYVYDRPFVFEFLATMAKWYDLVIFTASISEYADPIIDWLEDEVKKRHATTEPTFKGRYYRQHCTYYDGIFTKDLSQINSDLREIALVDNSEFSFLVNPENAIPIRTWTHDDPSDPALMDLIGFLLALNYVNDVRSILGLRLGLENPSLQN</sequence>
<dbReference type="EC" id="3.1.3.16" evidence="2"/>
<dbReference type="Gene3D" id="3.40.50.1000">
    <property type="entry name" value="HAD superfamily/HAD-like"/>
    <property type="match status" value="1"/>
</dbReference>
<dbReference type="Pfam" id="PF03031">
    <property type="entry name" value="NIF"/>
    <property type="match status" value="1"/>
</dbReference>
<dbReference type="InterPro" id="IPR023214">
    <property type="entry name" value="HAD_sf"/>
</dbReference>